<evidence type="ECO:0000313" key="8">
    <source>
        <dbReference type="Proteomes" id="UP000504636"/>
    </source>
</evidence>
<dbReference type="OrthoDB" id="3934656at2759"/>
<dbReference type="Gene3D" id="1.10.630.10">
    <property type="entry name" value="Cytochrome P450"/>
    <property type="match status" value="1"/>
</dbReference>
<evidence type="ECO:0000256" key="5">
    <source>
        <dbReference type="PIRSR" id="PIRSR602401-1"/>
    </source>
</evidence>
<comment type="similarity">
    <text evidence="2 6">Belongs to the cytochrome P450 family.</text>
</comment>
<reference evidence="7 9" key="1">
    <citation type="journal article" date="2020" name="Stud. Mycol.">
        <title>101 Dothideomycetes genomes: a test case for predicting lifestyles and emergence of pathogens.</title>
        <authorList>
            <person name="Haridas S."/>
            <person name="Albert R."/>
            <person name="Binder M."/>
            <person name="Bloem J."/>
            <person name="Labutti K."/>
            <person name="Salamov A."/>
            <person name="Andreopoulos B."/>
            <person name="Baker S."/>
            <person name="Barry K."/>
            <person name="Bills G."/>
            <person name="Bluhm B."/>
            <person name="Cannon C."/>
            <person name="Castanera R."/>
            <person name="Culley D."/>
            <person name="Daum C."/>
            <person name="Ezra D."/>
            <person name="Gonzalez J."/>
            <person name="Henrissat B."/>
            <person name="Kuo A."/>
            <person name="Liang C."/>
            <person name="Lipzen A."/>
            <person name="Lutzoni F."/>
            <person name="Magnuson J."/>
            <person name="Mondo S."/>
            <person name="Nolan M."/>
            <person name="Ohm R."/>
            <person name="Pangilinan J."/>
            <person name="Park H.-J."/>
            <person name="Ramirez L."/>
            <person name="Alfaro M."/>
            <person name="Sun H."/>
            <person name="Tritt A."/>
            <person name="Yoshinaga Y."/>
            <person name="Zwiers L.-H."/>
            <person name="Turgeon B."/>
            <person name="Goodwin S."/>
            <person name="Spatafora J."/>
            <person name="Crous P."/>
            <person name="Grigoriev I."/>
        </authorList>
    </citation>
    <scope>NUCLEOTIDE SEQUENCE</scope>
    <source>
        <strain evidence="7 9">CBS 304.34</strain>
    </source>
</reference>
<dbReference type="InterPro" id="IPR017972">
    <property type="entry name" value="Cyt_P450_CS"/>
</dbReference>
<dbReference type="PROSITE" id="PS00086">
    <property type="entry name" value="CYTOCHROME_P450"/>
    <property type="match status" value="1"/>
</dbReference>
<evidence type="ECO:0000256" key="4">
    <source>
        <dbReference type="ARBA" id="ARBA00023004"/>
    </source>
</evidence>
<evidence type="ECO:0000313" key="7">
    <source>
        <dbReference type="EMBL" id="KAF2805108.1"/>
    </source>
</evidence>
<dbReference type="GO" id="GO:0020037">
    <property type="term" value="F:heme binding"/>
    <property type="evidence" value="ECO:0007669"/>
    <property type="project" value="InterPro"/>
</dbReference>
<dbReference type="PANTHER" id="PTHR24305">
    <property type="entry name" value="CYTOCHROME P450"/>
    <property type="match status" value="1"/>
</dbReference>
<feature type="binding site" description="axial binding residue" evidence="5">
    <location>
        <position position="430"/>
    </location>
    <ligand>
        <name>heme</name>
        <dbReference type="ChEBI" id="CHEBI:30413"/>
    </ligand>
    <ligandPart>
        <name>Fe</name>
        <dbReference type="ChEBI" id="CHEBI:18248"/>
    </ligandPart>
</feature>
<keyword evidence="4 5" id="KW-0408">Iron</keyword>
<dbReference type="EMBL" id="MU003710">
    <property type="protein sequence ID" value="KAF2805108.1"/>
    <property type="molecule type" value="Genomic_DNA"/>
</dbReference>
<keyword evidence="3 5" id="KW-0479">Metal-binding</keyword>
<dbReference type="GO" id="GO:0005506">
    <property type="term" value="F:iron ion binding"/>
    <property type="evidence" value="ECO:0007669"/>
    <property type="project" value="InterPro"/>
</dbReference>
<dbReference type="InterPro" id="IPR002401">
    <property type="entry name" value="Cyt_P450_E_grp-I"/>
</dbReference>
<dbReference type="SUPFAM" id="SSF48264">
    <property type="entry name" value="Cytochrome P450"/>
    <property type="match status" value="1"/>
</dbReference>
<organism evidence="7">
    <name type="scientific">Mytilinidion resinicola</name>
    <dbReference type="NCBI Taxonomy" id="574789"/>
    <lineage>
        <taxon>Eukaryota</taxon>
        <taxon>Fungi</taxon>
        <taxon>Dikarya</taxon>
        <taxon>Ascomycota</taxon>
        <taxon>Pezizomycotina</taxon>
        <taxon>Dothideomycetes</taxon>
        <taxon>Pleosporomycetidae</taxon>
        <taxon>Mytilinidiales</taxon>
        <taxon>Mytilinidiaceae</taxon>
        <taxon>Mytilinidion</taxon>
    </lineage>
</organism>
<protein>
    <submittedName>
        <fullName evidence="7 9">Cytochrome P450</fullName>
    </submittedName>
</protein>
<comment type="cofactor">
    <cofactor evidence="1 5">
        <name>heme</name>
        <dbReference type="ChEBI" id="CHEBI:30413"/>
    </cofactor>
</comment>
<dbReference type="GeneID" id="54461754"/>
<name>A0A6A6Y976_9PEZI</name>
<dbReference type="InterPro" id="IPR001128">
    <property type="entry name" value="Cyt_P450"/>
</dbReference>
<proteinExistence type="inferred from homology"/>
<dbReference type="InterPro" id="IPR050121">
    <property type="entry name" value="Cytochrome_P450_monoxygenase"/>
</dbReference>
<dbReference type="Pfam" id="PF00067">
    <property type="entry name" value="p450"/>
    <property type="match status" value="1"/>
</dbReference>
<evidence type="ECO:0000256" key="6">
    <source>
        <dbReference type="RuleBase" id="RU000461"/>
    </source>
</evidence>
<keyword evidence="5 6" id="KW-0349">Heme</keyword>
<dbReference type="InterPro" id="IPR036396">
    <property type="entry name" value="Cyt_P450_sf"/>
</dbReference>
<dbReference type="AlphaFoldDB" id="A0A6A6Y976"/>
<dbReference type="Proteomes" id="UP000504636">
    <property type="component" value="Unplaced"/>
</dbReference>
<accession>A0A6A6Y976</accession>
<gene>
    <name evidence="7 9" type="ORF">BDZ99DRAFT_466768</name>
</gene>
<evidence type="ECO:0000256" key="3">
    <source>
        <dbReference type="ARBA" id="ARBA00022723"/>
    </source>
</evidence>
<evidence type="ECO:0000313" key="9">
    <source>
        <dbReference type="RefSeq" id="XP_033572072.1"/>
    </source>
</evidence>
<dbReference type="FunFam" id="1.10.630.10:FF:000050">
    <property type="entry name" value="Cytochrome P450 monooxygenase"/>
    <property type="match status" value="1"/>
</dbReference>
<sequence>MESALPYLVASGCIAVAFLVLRADPLRDFPGPFLARWSPLWMIYHSQNGDMHRTMIDLHERYGPVVRTGPKELSISDSGAVKLIYGAGSKFRKSDWYSVWQGQRKFDLFAERDESIHRAQRRLMSNIYSMDTLKKLEPYVDEVLKVLFSRLSALGSEPVNMGLWAQLFAFDVVGEVTFSRRFGFLDVGKDDGSFGQIDIALKSAAWIGQVPWLFGLHDSLSPLIGNWLGIGARHGSLRKIAADEIEKRKERGSDHHDILQMLMDVHREKPQEMNDMAVLSMATSNIFAGSDTTAISIGAVLYNLCKYPDCKAKLMAEIDPIVQMSRVDHVVSLAATEKMPYLQACIHEALRLHPAVGMSLPRVVPPGGMETSGKYIPAGTVVGTNPWVLHRNKNIFGNDADVFRPERWLGEDRGALERFFFAFGAGSRVCIGRNLGWIEISKLVPSLLLRFDIQLADGQTPLKENCWWFVKQKGLHMTLRPKET</sequence>
<keyword evidence="6" id="KW-0560">Oxidoreductase</keyword>
<reference evidence="9" key="2">
    <citation type="submission" date="2020-04" db="EMBL/GenBank/DDBJ databases">
        <authorList>
            <consortium name="NCBI Genome Project"/>
        </authorList>
    </citation>
    <scope>NUCLEOTIDE SEQUENCE</scope>
    <source>
        <strain evidence="9">CBS 304.34</strain>
    </source>
</reference>
<keyword evidence="8" id="KW-1185">Reference proteome</keyword>
<evidence type="ECO:0000256" key="1">
    <source>
        <dbReference type="ARBA" id="ARBA00001971"/>
    </source>
</evidence>
<dbReference type="RefSeq" id="XP_033572072.1">
    <property type="nucleotide sequence ID" value="XM_033720861.1"/>
</dbReference>
<dbReference type="CDD" id="cd11060">
    <property type="entry name" value="CYP57A1-like"/>
    <property type="match status" value="1"/>
</dbReference>
<dbReference type="PANTHER" id="PTHR24305:SF232">
    <property type="entry name" value="P450, PUTATIVE (EUROFUNG)-RELATED"/>
    <property type="match status" value="1"/>
</dbReference>
<dbReference type="PRINTS" id="PR00463">
    <property type="entry name" value="EP450I"/>
</dbReference>
<dbReference type="PRINTS" id="PR00385">
    <property type="entry name" value="P450"/>
</dbReference>
<dbReference type="GO" id="GO:0016705">
    <property type="term" value="F:oxidoreductase activity, acting on paired donors, with incorporation or reduction of molecular oxygen"/>
    <property type="evidence" value="ECO:0007669"/>
    <property type="project" value="InterPro"/>
</dbReference>
<evidence type="ECO:0000256" key="2">
    <source>
        <dbReference type="ARBA" id="ARBA00010617"/>
    </source>
</evidence>
<keyword evidence="6" id="KW-0503">Monooxygenase</keyword>
<reference evidence="9" key="3">
    <citation type="submission" date="2025-04" db="UniProtKB">
        <authorList>
            <consortium name="RefSeq"/>
        </authorList>
    </citation>
    <scope>IDENTIFICATION</scope>
    <source>
        <strain evidence="9">CBS 304.34</strain>
    </source>
</reference>
<dbReference type="GO" id="GO:0004497">
    <property type="term" value="F:monooxygenase activity"/>
    <property type="evidence" value="ECO:0007669"/>
    <property type="project" value="UniProtKB-KW"/>
</dbReference>